<gene>
    <name evidence="2" type="ORF">E4K65_33470</name>
</gene>
<dbReference type="Proteomes" id="UP000297966">
    <property type="component" value="Unassembled WGS sequence"/>
</dbReference>
<keyword evidence="2" id="KW-0808">Transferase</keyword>
<dbReference type="Pfam" id="PF01755">
    <property type="entry name" value="Glyco_transf_25"/>
    <property type="match status" value="1"/>
</dbReference>
<organism evidence="2 3">
    <name type="scientific">Bradyrhizobium niftali</name>
    <dbReference type="NCBI Taxonomy" id="2560055"/>
    <lineage>
        <taxon>Bacteria</taxon>
        <taxon>Pseudomonadati</taxon>
        <taxon>Pseudomonadota</taxon>
        <taxon>Alphaproteobacteria</taxon>
        <taxon>Hyphomicrobiales</taxon>
        <taxon>Nitrobacteraceae</taxon>
        <taxon>Bradyrhizobium</taxon>
    </lineage>
</organism>
<evidence type="ECO:0000259" key="1">
    <source>
        <dbReference type="Pfam" id="PF01755"/>
    </source>
</evidence>
<reference evidence="2 3" key="1">
    <citation type="submission" date="2019-03" db="EMBL/GenBank/DDBJ databases">
        <title>Bradyrhizobium diversity isolated from nodules of Chamaecrista fasciculata.</title>
        <authorList>
            <person name="Klepa M.S."/>
            <person name="Urquiaga M.O."/>
            <person name="Hungria M."/>
            <person name="Delamuta J.R."/>
        </authorList>
    </citation>
    <scope>NUCLEOTIDE SEQUENCE [LARGE SCALE GENOMIC DNA]</scope>
    <source>
        <strain evidence="2 3">CNPSo 3448</strain>
    </source>
</reference>
<name>A0A4Y9LMA3_9BRAD</name>
<evidence type="ECO:0000313" key="2">
    <source>
        <dbReference type="EMBL" id="TFV43143.1"/>
    </source>
</evidence>
<feature type="domain" description="Glycosyl transferase family 25" evidence="1">
    <location>
        <begin position="13"/>
        <end position="189"/>
    </location>
</feature>
<dbReference type="OrthoDB" id="259382at2"/>
<accession>A0A4Y9LMA3</accession>
<evidence type="ECO:0000313" key="3">
    <source>
        <dbReference type="Proteomes" id="UP000297966"/>
    </source>
</evidence>
<dbReference type="AlphaFoldDB" id="A0A4Y9LMA3"/>
<proteinExistence type="predicted"/>
<dbReference type="GO" id="GO:0016740">
    <property type="term" value="F:transferase activity"/>
    <property type="evidence" value="ECO:0007669"/>
    <property type="project" value="UniProtKB-KW"/>
</dbReference>
<keyword evidence="3" id="KW-1185">Reference proteome</keyword>
<dbReference type="CDD" id="cd06532">
    <property type="entry name" value="Glyco_transf_25"/>
    <property type="match status" value="1"/>
</dbReference>
<sequence>MARKPVTTGFAPPALIINLDRDIVRWRSLSGALGGLGIAYQKVRAVDARTKINLIRRIVHREFVYPSENRNLTDAEIGCYLSHISALKRVVRQNLPAAMIFEDDVVFDSQFRQFYQNDLPKFLAVSDIVKFEGIHYPHTSKSGFLIAQGVTSELVIRVKPTLGAAAYAVTKEGAIALLKAFSVADRPFDHKLAYYDRHWIDYAETEPFLARQADYTSNLEHERKVFDLDVDASRRLRRLQNKLKAPSRAALRFAYIAKFLIKRRLRTPRRESLA</sequence>
<dbReference type="InterPro" id="IPR002654">
    <property type="entry name" value="Glyco_trans_25"/>
</dbReference>
<dbReference type="EMBL" id="SPQT01000025">
    <property type="protein sequence ID" value="TFV43143.1"/>
    <property type="molecule type" value="Genomic_DNA"/>
</dbReference>
<comment type="caution">
    <text evidence="2">The sequence shown here is derived from an EMBL/GenBank/DDBJ whole genome shotgun (WGS) entry which is preliminary data.</text>
</comment>
<protein>
    <submittedName>
        <fullName evidence="2">Glycosyltransferase family 25 protein</fullName>
    </submittedName>
</protein>